<keyword evidence="4" id="KW-1185">Reference proteome</keyword>
<accession>A0A6G1HR70</accession>
<keyword evidence="2" id="KW-0732">Signal</keyword>
<protein>
    <recommendedName>
        <fullName evidence="5">Secreted protein</fullName>
    </recommendedName>
</protein>
<name>A0A6G1HR70_9PEZI</name>
<feature type="transmembrane region" description="Helical" evidence="1">
    <location>
        <begin position="94"/>
        <end position="115"/>
    </location>
</feature>
<dbReference type="AlphaFoldDB" id="A0A6G1HR70"/>
<evidence type="ECO:0008006" key="5">
    <source>
        <dbReference type="Google" id="ProtNLM"/>
    </source>
</evidence>
<feature type="transmembrane region" description="Helical" evidence="1">
    <location>
        <begin position="127"/>
        <end position="145"/>
    </location>
</feature>
<keyword evidence="1" id="KW-1133">Transmembrane helix</keyword>
<feature type="chain" id="PRO_5026060913" description="Secreted protein" evidence="2">
    <location>
        <begin position="23"/>
        <end position="161"/>
    </location>
</feature>
<dbReference type="EMBL" id="ML996700">
    <property type="protein sequence ID" value="KAF2398492.1"/>
    <property type="molecule type" value="Genomic_DNA"/>
</dbReference>
<proteinExistence type="predicted"/>
<keyword evidence="1" id="KW-0472">Membrane</keyword>
<reference evidence="3" key="1">
    <citation type="journal article" date="2020" name="Stud. Mycol.">
        <title>101 Dothideomycetes genomes: a test case for predicting lifestyles and emergence of pathogens.</title>
        <authorList>
            <person name="Haridas S."/>
            <person name="Albert R."/>
            <person name="Binder M."/>
            <person name="Bloem J."/>
            <person name="Labutti K."/>
            <person name="Salamov A."/>
            <person name="Andreopoulos B."/>
            <person name="Baker S."/>
            <person name="Barry K."/>
            <person name="Bills G."/>
            <person name="Bluhm B."/>
            <person name="Cannon C."/>
            <person name="Castanera R."/>
            <person name="Culley D."/>
            <person name="Daum C."/>
            <person name="Ezra D."/>
            <person name="Gonzalez J."/>
            <person name="Henrissat B."/>
            <person name="Kuo A."/>
            <person name="Liang C."/>
            <person name="Lipzen A."/>
            <person name="Lutzoni F."/>
            <person name="Magnuson J."/>
            <person name="Mondo S."/>
            <person name="Nolan M."/>
            <person name="Ohm R."/>
            <person name="Pangilinan J."/>
            <person name="Park H.-J."/>
            <person name="Ramirez L."/>
            <person name="Alfaro M."/>
            <person name="Sun H."/>
            <person name="Tritt A."/>
            <person name="Yoshinaga Y."/>
            <person name="Zwiers L.-H."/>
            <person name="Turgeon B."/>
            <person name="Goodwin S."/>
            <person name="Spatafora J."/>
            <person name="Crous P."/>
            <person name="Grigoriev I."/>
        </authorList>
    </citation>
    <scope>NUCLEOTIDE SEQUENCE</scope>
    <source>
        <strain evidence="3">CBS 262.69</strain>
    </source>
</reference>
<evidence type="ECO:0000313" key="4">
    <source>
        <dbReference type="Proteomes" id="UP000799640"/>
    </source>
</evidence>
<evidence type="ECO:0000313" key="3">
    <source>
        <dbReference type="EMBL" id="KAF2398492.1"/>
    </source>
</evidence>
<sequence>MSFCLSPCLFVLSSRYAFLVLAFSADRGAGNRLGPRCLGTGGWGGGSVKTKGDSTIPRPYSYVSTAYIIWDFGVDWKGWGKEGNSANKLSEACFLLGTFPASCNEPFLFAMLYWLGSRDNQTREVNGQVVLFFLILLNAELLAFLSSSPFVPMLHVDDSGG</sequence>
<evidence type="ECO:0000256" key="2">
    <source>
        <dbReference type="SAM" id="SignalP"/>
    </source>
</evidence>
<dbReference type="Proteomes" id="UP000799640">
    <property type="component" value="Unassembled WGS sequence"/>
</dbReference>
<gene>
    <name evidence="3" type="ORF">EJ06DRAFT_111483</name>
</gene>
<organism evidence="3 4">
    <name type="scientific">Trichodelitschia bisporula</name>
    <dbReference type="NCBI Taxonomy" id="703511"/>
    <lineage>
        <taxon>Eukaryota</taxon>
        <taxon>Fungi</taxon>
        <taxon>Dikarya</taxon>
        <taxon>Ascomycota</taxon>
        <taxon>Pezizomycotina</taxon>
        <taxon>Dothideomycetes</taxon>
        <taxon>Dothideomycetes incertae sedis</taxon>
        <taxon>Phaeotrichales</taxon>
        <taxon>Phaeotrichaceae</taxon>
        <taxon>Trichodelitschia</taxon>
    </lineage>
</organism>
<feature type="signal peptide" evidence="2">
    <location>
        <begin position="1"/>
        <end position="22"/>
    </location>
</feature>
<evidence type="ECO:0000256" key="1">
    <source>
        <dbReference type="SAM" id="Phobius"/>
    </source>
</evidence>
<keyword evidence="1" id="KW-0812">Transmembrane</keyword>